<reference evidence="1" key="1">
    <citation type="journal article" date="2020" name="mSystems">
        <title>Genome- and Community-Level Interaction Insights into Carbon Utilization and Element Cycling Functions of Hydrothermarchaeota in Hydrothermal Sediment.</title>
        <authorList>
            <person name="Zhou Z."/>
            <person name="Liu Y."/>
            <person name="Xu W."/>
            <person name="Pan J."/>
            <person name="Luo Z.H."/>
            <person name="Li M."/>
        </authorList>
    </citation>
    <scope>NUCLEOTIDE SEQUENCE [LARGE SCALE GENOMIC DNA]</scope>
    <source>
        <strain evidence="1">SpSt-897</strain>
    </source>
</reference>
<accession>A0A7C3UWG3</accession>
<sequence length="92" mass="10691">MADILSEVQERGPTMGKVIELRLTKKAIYRAAEKEMKKIYRLSAGGSDPIIDDASREMFERGEIDEVRWKDWNTYCTMLLCNIANRDFKTDN</sequence>
<organism evidence="1">
    <name type="scientific">Desulfobacca acetoxidans</name>
    <dbReference type="NCBI Taxonomy" id="60893"/>
    <lineage>
        <taxon>Bacteria</taxon>
        <taxon>Pseudomonadati</taxon>
        <taxon>Thermodesulfobacteriota</taxon>
        <taxon>Desulfobaccia</taxon>
        <taxon>Desulfobaccales</taxon>
        <taxon>Desulfobaccaceae</taxon>
        <taxon>Desulfobacca</taxon>
    </lineage>
</organism>
<comment type="caution">
    <text evidence="1">The sequence shown here is derived from an EMBL/GenBank/DDBJ whole genome shotgun (WGS) entry which is preliminary data.</text>
</comment>
<dbReference type="EMBL" id="DTMF01000059">
    <property type="protein sequence ID" value="HGF33216.1"/>
    <property type="molecule type" value="Genomic_DNA"/>
</dbReference>
<gene>
    <name evidence="1" type="ORF">ENW96_02360</name>
</gene>
<proteinExistence type="predicted"/>
<name>A0A7C3UWG3_9BACT</name>
<dbReference type="AlphaFoldDB" id="A0A7C3UWG3"/>
<evidence type="ECO:0000313" key="1">
    <source>
        <dbReference type="EMBL" id="HGF33216.1"/>
    </source>
</evidence>
<protein>
    <submittedName>
        <fullName evidence="1">Uncharacterized protein</fullName>
    </submittedName>
</protein>